<feature type="domain" description="Major facilitator superfamily (MFS) profile" evidence="9">
    <location>
        <begin position="27"/>
        <end position="409"/>
    </location>
</feature>
<dbReference type="Proteomes" id="UP000557392">
    <property type="component" value="Unassembled WGS sequence"/>
</dbReference>
<keyword evidence="11" id="KW-1185">Reference proteome</keyword>
<keyword evidence="5 8" id="KW-0812">Transmembrane</keyword>
<dbReference type="InterPro" id="IPR036259">
    <property type="entry name" value="MFS_trans_sf"/>
</dbReference>
<dbReference type="InterPro" id="IPR011701">
    <property type="entry name" value="MFS"/>
</dbReference>
<dbReference type="EMBL" id="JACIEH010000004">
    <property type="protein sequence ID" value="MBB4100887.1"/>
    <property type="molecule type" value="Genomic_DNA"/>
</dbReference>
<dbReference type="PANTHER" id="PTHR43124:SF3">
    <property type="entry name" value="CHLORAMPHENICOL EFFLUX PUMP RV0191"/>
    <property type="match status" value="1"/>
</dbReference>
<feature type="transmembrane region" description="Helical" evidence="8">
    <location>
        <begin position="388"/>
        <end position="407"/>
    </location>
</feature>
<evidence type="ECO:0000256" key="6">
    <source>
        <dbReference type="ARBA" id="ARBA00022989"/>
    </source>
</evidence>
<dbReference type="GO" id="GO:0042910">
    <property type="term" value="F:xenobiotic transmembrane transporter activity"/>
    <property type="evidence" value="ECO:0007669"/>
    <property type="project" value="InterPro"/>
</dbReference>
<feature type="transmembrane region" description="Helical" evidence="8">
    <location>
        <begin position="21"/>
        <end position="42"/>
    </location>
</feature>
<sequence length="416" mass="44266">MRHLRPMEEPHLTADSQNKAPLAFGEFVSLIAAMMALTALGIDSMLPALPAIGASLGVDEPNHRQYVITAFLIGFAFAQLIYGPLSDRFGRRPVLAIALVSYVVTSVVAAASGSFTLLLIARAAMGASAAGARVVSVALVRDCFAGRSMARVMSLAFIVFMAAPIVAPSLGQLILYAGSWRLIFWAIGGVATLVVLWFWLRMPETLGQDARLSLNPVRVLGDYGLMLRDRQAVGYTIGIMLLSGGMFGFIGSVQQVMEDVFHAPQLLAVVFPCVASTMALGSFLNSRLVMKVGMRRISHTALIGMILFAAIHLAIAWADLESIWSFTILQALMMGCVGLSTSNFSAMAMEKMGEIAGTASSLQGFVTTLGSALIGAAIGQAFDGTTVPLYAGFLLMGLIAFVVVLVTERGRMFRPS</sequence>
<feature type="transmembrane region" description="Helical" evidence="8">
    <location>
        <begin position="265"/>
        <end position="285"/>
    </location>
</feature>
<evidence type="ECO:0000259" key="9">
    <source>
        <dbReference type="PROSITE" id="PS50850"/>
    </source>
</evidence>
<keyword evidence="6 8" id="KW-1133">Transmembrane helix</keyword>
<keyword evidence="7 8" id="KW-0472">Membrane</keyword>
<dbReference type="AlphaFoldDB" id="A0A7W6JWK5"/>
<evidence type="ECO:0000313" key="10">
    <source>
        <dbReference type="EMBL" id="MBB4100887.1"/>
    </source>
</evidence>
<comment type="similarity">
    <text evidence="2 8">Belongs to the major facilitator superfamily. Bcr/CmlA family.</text>
</comment>
<dbReference type="CDD" id="cd17320">
    <property type="entry name" value="MFS_MdfA_MDR_like"/>
    <property type="match status" value="1"/>
</dbReference>
<dbReference type="SUPFAM" id="SSF103473">
    <property type="entry name" value="MFS general substrate transporter"/>
    <property type="match status" value="1"/>
</dbReference>
<feature type="transmembrane region" description="Helical" evidence="8">
    <location>
        <begin position="182"/>
        <end position="200"/>
    </location>
</feature>
<dbReference type="PANTHER" id="PTHR43124">
    <property type="entry name" value="PURINE EFFLUX PUMP PBUE"/>
    <property type="match status" value="1"/>
</dbReference>
<evidence type="ECO:0000256" key="3">
    <source>
        <dbReference type="ARBA" id="ARBA00022448"/>
    </source>
</evidence>
<dbReference type="InterPro" id="IPR004812">
    <property type="entry name" value="Efflux_drug-R_Bcr/CmlA"/>
</dbReference>
<organism evidence="10 11">
    <name type="scientific">Sphingomonas kyeonggiensis</name>
    <dbReference type="NCBI Taxonomy" id="1268553"/>
    <lineage>
        <taxon>Bacteria</taxon>
        <taxon>Pseudomonadati</taxon>
        <taxon>Pseudomonadota</taxon>
        <taxon>Alphaproteobacteria</taxon>
        <taxon>Sphingomonadales</taxon>
        <taxon>Sphingomonadaceae</taxon>
        <taxon>Sphingomonas</taxon>
    </lineage>
</organism>
<dbReference type="InterPro" id="IPR020846">
    <property type="entry name" value="MFS_dom"/>
</dbReference>
<dbReference type="GO" id="GO:1990961">
    <property type="term" value="P:xenobiotic detoxification by transmembrane export across the plasma membrane"/>
    <property type="evidence" value="ECO:0007669"/>
    <property type="project" value="InterPro"/>
</dbReference>
<name>A0A7W6JWK5_9SPHN</name>
<protein>
    <recommendedName>
        <fullName evidence="8">Bcr/CflA family efflux transporter</fullName>
    </recommendedName>
</protein>
<proteinExistence type="inferred from homology"/>
<feature type="transmembrane region" description="Helical" evidence="8">
    <location>
        <begin position="119"/>
        <end position="140"/>
    </location>
</feature>
<evidence type="ECO:0000313" key="11">
    <source>
        <dbReference type="Proteomes" id="UP000557392"/>
    </source>
</evidence>
<feature type="transmembrane region" description="Helical" evidence="8">
    <location>
        <begin position="232"/>
        <end position="253"/>
    </location>
</feature>
<evidence type="ECO:0000256" key="4">
    <source>
        <dbReference type="ARBA" id="ARBA00022475"/>
    </source>
</evidence>
<evidence type="ECO:0000256" key="2">
    <source>
        <dbReference type="ARBA" id="ARBA00006236"/>
    </source>
</evidence>
<dbReference type="RefSeq" id="WP_246426306.1">
    <property type="nucleotide sequence ID" value="NZ_JACIEH010000004.1"/>
</dbReference>
<keyword evidence="3 8" id="KW-0813">Transport</keyword>
<dbReference type="GO" id="GO:0005886">
    <property type="term" value="C:plasma membrane"/>
    <property type="evidence" value="ECO:0007669"/>
    <property type="project" value="UniProtKB-SubCell"/>
</dbReference>
<evidence type="ECO:0000256" key="1">
    <source>
        <dbReference type="ARBA" id="ARBA00004651"/>
    </source>
</evidence>
<dbReference type="Gene3D" id="1.20.1720.10">
    <property type="entry name" value="Multidrug resistance protein D"/>
    <property type="match status" value="1"/>
</dbReference>
<keyword evidence="8" id="KW-0997">Cell inner membrane</keyword>
<feature type="transmembrane region" description="Helical" evidence="8">
    <location>
        <begin position="152"/>
        <end position="176"/>
    </location>
</feature>
<reference evidence="10 11" key="1">
    <citation type="submission" date="2020-08" db="EMBL/GenBank/DDBJ databases">
        <title>Genomic Encyclopedia of Type Strains, Phase IV (KMG-IV): sequencing the most valuable type-strain genomes for metagenomic binning, comparative biology and taxonomic classification.</title>
        <authorList>
            <person name="Goeker M."/>
        </authorList>
    </citation>
    <scope>NUCLEOTIDE SEQUENCE [LARGE SCALE GENOMIC DNA]</scope>
    <source>
        <strain evidence="10 11">DSM 101806</strain>
    </source>
</reference>
<feature type="transmembrane region" description="Helical" evidence="8">
    <location>
        <begin position="297"/>
        <end position="317"/>
    </location>
</feature>
<accession>A0A7W6JWK5</accession>
<evidence type="ECO:0000256" key="8">
    <source>
        <dbReference type="RuleBase" id="RU365088"/>
    </source>
</evidence>
<dbReference type="Pfam" id="PF07690">
    <property type="entry name" value="MFS_1"/>
    <property type="match status" value="1"/>
</dbReference>
<dbReference type="PROSITE" id="PS50850">
    <property type="entry name" value="MFS"/>
    <property type="match status" value="1"/>
</dbReference>
<gene>
    <name evidence="10" type="ORF">GGR46_004476</name>
</gene>
<feature type="transmembrane region" description="Helical" evidence="8">
    <location>
        <begin position="65"/>
        <end position="82"/>
    </location>
</feature>
<comment type="subcellular location">
    <subcellularLocation>
        <location evidence="8">Cell inner membrane</location>
        <topology evidence="8">Multi-pass membrane protein</topology>
    </subcellularLocation>
    <subcellularLocation>
        <location evidence="1">Cell membrane</location>
        <topology evidence="1">Multi-pass membrane protein</topology>
    </subcellularLocation>
</comment>
<feature type="transmembrane region" description="Helical" evidence="8">
    <location>
        <begin position="94"/>
        <end position="113"/>
    </location>
</feature>
<keyword evidence="4" id="KW-1003">Cell membrane</keyword>
<feature type="transmembrane region" description="Helical" evidence="8">
    <location>
        <begin position="323"/>
        <end position="341"/>
    </location>
</feature>
<evidence type="ECO:0000256" key="5">
    <source>
        <dbReference type="ARBA" id="ARBA00022692"/>
    </source>
</evidence>
<feature type="transmembrane region" description="Helical" evidence="8">
    <location>
        <begin position="362"/>
        <end position="382"/>
    </location>
</feature>
<evidence type="ECO:0000256" key="7">
    <source>
        <dbReference type="ARBA" id="ARBA00023136"/>
    </source>
</evidence>
<comment type="caution">
    <text evidence="10">The sequence shown here is derived from an EMBL/GenBank/DDBJ whole genome shotgun (WGS) entry which is preliminary data.</text>
</comment>
<dbReference type="NCBIfam" id="TIGR00710">
    <property type="entry name" value="efflux_Bcr_CflA"/>
    <property type="match status" value="1"/>
</dbReference>
<dbReference type="InterPro" id="IPR050189">
    <property type="entry name" value="MFS_Efflux_Transporters"/>
</dbReference>